<name>A0A3B6CHN9_WHEAT</name>
<dbReference type="EnsemblPlants" id="TraesCS2B02G555700.1">
    <property type="protein sequence ID" value="TraesCS2B02G555700.1.cds1"/>
    <property type="gene ID" value="TraesCS2B02G555700"/>
</dbReference>
<reference evidence="2" key="2">
    <citation type="submission" date="2018-10" db="UniProtKB">
        <authorList>
            <consortium name="EnsemblPlants"/>
        </authorList>
    </citation>
    <scope>IDENTIFICATION</scope>
</reference>
<keyword evidence="3" id="KW-1185">Reference proteome</keyword>
<organism evidence="2">
    <name type="scientific">Triticum aestivum</name>
    <name type="common">Wheat</name>
    <dbReference type="NCBI Taxonomy" id="4565"/>
    <lineage>
        <taxon>Eukaryota</taxon>
        <taxon>Viridiplantae</taxon>
        <taxon>Streptophyta</taxon>
        <taxon>Embryophyta</taxon>
        <taxon>Tracheophyta</taxon>
        <taxon>Spermatophyta</taxon>
        <taxon>Magnoliopsida</taxon>
        <taxon>Liliopsida</taxon>
        <taxon>Poales</taxon>
        <taxon>Poaceae</taxon>
        <taxon>BOP clade</taxon>
        <taxon>Pooideae</taxon>
        <taxon>Triticodae</taxon>
        <taxon>Triticeae</taxon>
        <taxon>Triticinae</taxon>
        <taxon>Triticum</taxon>
    </lineage>
</organism>
<dbReference type="Gramene" id="TraesCS2B02G555700.1">
    <property type="protein sequence ID" value="TraesCS2B02G555700.1.cds1"/>
    <property type="gene ID" value="TraesCS2B02G555700"/>
</dbReference>
<accession>A0A3B6CHN9</accession>
<dbReference type="AlphaFoldDB" id="A0A3B6CHN9"/>
<gene>
    <name evidence="2" type="primary">LOC123047201</name>
</gene>
<dbReference type="Gramene" id="TraesCS2B03G1394800.1">
    <property type="protein sequence ID" value="TraesCS2B03G1394800.1.CDS1"/>
    <property type="gene ID" value="TraesCS2B03G1394800"/>
</dbReference>
<dbReference type="GeneID" id="123047201"/>
<dbReference type="PaxDb" id="4565-Traes_2BL_60E6E20B0.1"/>
<dbReference type="Proteomes" id="UP000019116">
    <property type="component" value="Chromosome 2B"/>
</dbReference>
<evidence type="ECO:0000313" key="2">
    <source>
        <dbReference type="EnsemblPlants" id="TraesCS2B02G555700.1.cds1"/>
    </source>
</evidence>
<proteinExistence type="predicted"/>
<evidence type="ECO:0000313" key="3">
    <source>
        <dbReference type="Proteomes" id="UP000019116"/>
    </source>
</evidence>
<keyword evidence="1" id="KW-0175">Coiled coil</keyword>
<evidence type="ECO:0000256" key="1">
    <source>
        <dbReference type="SAM" id="Coils"/>
    </source>
</evidence>
<feature type="coiled-coil region" evidence="1">
    <location>
        <begin position="105"/>
        <end position="136"/>
    </location>
</feature>
<dbReference type="RefSeq" id="XP_044326632.1">
    <property type="nucleotide sequence ID" value="XM_044470697.1"/>
</dbReference>
<reference evidence="2" key="1">
    <citation type="submission" date="2018-08" db="EMBL/GenBank/DDBJ databases">
        <authorList>
            <person name="Rossello M."/>
        </authorList>
    </citation>
    <scope>NUCLEOTIDE SEQUENCE [LARGE SCALE GENOMIC DNA]</scope>
    <source>
        <strain evidence="2">cv. Chinese Spring</strain>
    </source>
</reference>
<sequence>MLVEKMFAVPMAAGYEGFPFIATQAEKEMAEAFAGKARAERQPYALKAKAEGARFVVKAGCGSKRKAEEDREEDAAFTFKAKSEEEAAFTFKAKSEEEAAFTLKAKSEEEAVFTVKAKAEEEEEEEDDDCDSDEEEEFMVRLIADYNAHADKLRADHPGMKYKDYSTEEYAYMRLQPEEVEDDDCNKIEKLRAEYAYLFCKLEEEGSHGVDGLVRA</sequence>
<protein>
    <submittedName>
        <fullName evidence="2">Uncharacterized protein</fullName>
    </submittedName>
</protein>